<evidence type="ECO:0000256" key="1">
    <source>
        <dbReference type="ARBA" id="ARBA00004651"/>
    </source>
</evidence>
<dbReference type="AlphaFoldDB" id="A0A7W8ACU6"/>
<dbReference type="SUPFAM" id="SSF103473">
    <property type="entry name" value="MFS general substrate transporter"/>
    <property type="match status" value="1"/>
</dbReference>
<accession>A0A7W8ACU6</accession>
<dbReference type="CDD" id="cd17339">
    <property type="entry name" value="MFS_NIMT_CynX_like"/>
    <property type="match status" value="1"/>
</dbReference>
<feature type="transmembrane region" description="Helical" evidence="5">
    <location>
        <begin position="251"/>
        <end position="271"/>
    </location>
</feature>
<dbReference type="Gene3D" id="1.20.1250.20">
    <property type="entry name" value="MFS general substrate transporter like domains"/>
    <property type="match status" value="2"/>
</dbReference>
<dbReference type="InterPro" id="IPR036259">
    <property type="entry name" value="MFS_trans_sf"/>
</dbReference>
<feature type="transmembrane region" description="Helical" evidence="5">
    <location>
        <begin position="109"/>
        <end position="131"/>
    </location>
</feature>
<evidence type="ECO:0000256" key="3">
    <source>
        <dbReference type="ARBA" id="ARBA00022989"/>
    </source>
</evidence>
<evidence type="ECO:0000259" key="6">
    <source>
        <dbReference type="PROSITE" id="PS50850"/>
    </source>
</evidence>
<feature type="transmembrane region" description="Helical" evidence="5">
    <location>
        <begin position="337"/>
        <end position="359"/>
    </location>
</feature>
<dbReference type="RefSeq" id="WP_184973258.1">
    <property type="nucleotide sequence ID" value="NZ_JACHIN010000019.1"/>
</dbReference>
<dbReference type="Pfam" id="PF07690">
    <property type="entry name" value="MFS_1"/>
    <property type="match status" value="1"/>
</dbReference>
<evidence type="ECO:0000256" key="4">
    <source>
        <dbReference type="ARBA" id="ARBA00023136"/>
    </source>
</evidence>
<name>A0A7W8ACU6_9ACTN</name>
<feature type="transmembrane region" description="Helical" evidence="5">
    <location>
        <begin position="217"/>
        <end position="239"/>
    </location>
</feature>
<dbReference type="InterPro" id="IPR052524">
    <property type="entry name" value="MFS_Cyanate_Porter"/>
</dbReference>
<dbReference type="PROSITE" id="PS50850">
    <property type="entry name" value="MFS"/>
    <property type="match status" value="1"/>
</dbReference>
<gene>
    <name evidence="7" type="ORF">HNR40_009317</name>
</gene>
<feature type="transmembrane region" description="Helical" evidence="5">
    <location>
        <begin position="283"/>
        <end position="302"/>
    </location>
</feature>
<proteinExistence type="predicted"/>
<feature type="domain" description="Major facilitator superfamily (MFS) profile" evidence="6">
    <location>
        <begin position="15"/>
        <end position="396"/>
    </location>
</feature>
<dbReference type="Proteomes" id="UP000568380">
    <property type="component" value="Unassembled WGS sequence"/>
</dbReference>
<sequence>MSVVAQETRGRTAPLAWLLVLGIVLAALNLRTAVTSVGPLLDQLAGSLGMTSVGTGLLTTLPVLAFATVGAVTPAMARKIGEHRLLLAALVTLGIGLLVRSLVDSAPVFLLTSAVALSGGAVGNVLIPTLIKRHFPAKTGIMTTVYTTSLAAGTMLAAAATVPIERAAGGDWHVALGVWAALAAIAVVPWLALLRSEPERTAGAADAGPKRLLRSKLAWMVAIYFGTQSMIAYIMFGWLATILTDNGYTTAQAGVILGIFTALNIPVSMLVPAIASRFGDQRPIVIGLVVAYVIGFAGLWFAPPSTALVWVVFVAIGMGSFPLALMMLALRTRTPEATAALSAFGQSAGYLIAGAGPLVVGVLHQVTGGWALPYALIFGVLVVQLFTGLYAGRNRYLEDERLPKAVTSPETIKV</sequence>
<feature type="transmembrane region" description="Helical" evidence="5">
    <location>
        <begin position="308"/>
        <end position="330"/>
    </location>
</feature>
<keyword evidence="3 5" id="KW-1133">Transmembrane helix</keyword>
<keyword evidence="4 5" id="KW-0472">Membrane</keyword>
<evidence type="ECO:0000256" key="5">
    <source>
        <dbReference type="SAM" id="Phobius"/>
    </source>
</evidence>
<dbReference type="InterPro" id="IPR020846">
    <property type="entry name" value="MFS_dom"/>
</dbReference>
<keyword evidence="8" id="KW-1185">Reference proteome</keyword>
<comment type="subcellular location">
    <subcellularLocation>
        <location evidence="1">Cell membrane</location>
        <topology evidence="1">Multi-pass membrane protein</topology>
    </subcellularLocation>
</comment>
<evidence type="ECO:0000313" key="8">
    <source>
        <dbReference type="Proteomes" id="UP000568380"/>
    </source>
</evidence>
<feature type="transmembrane region" description="Helical" evidence="5">
    <location>
        <begin position="50"/>
        <end position="73"/>
    </location>
</feature>
<feature type="transmembrane region" description="Helical" evidence="5">
    <location>
        <begin position="143"/>
        <end position="164"/>
    </location>
</feature>
<evidence type="ECO:0000256" key="2">
    <source>
        <dbReference type="ARBA" id="ARBA00022692"/>
    </source>
</evidence>
<dbReference type="GO" id="GO:0022857">
    <property type="term" value="F:transmembrane transporter activity"/>
    <property type="evidence" value="ECO:0007669"/>
    <property type="project" value="InterPro"/>
</dbReference>
<comment type="caution">
    <text evidence="7">The sequence shown here is derived from an EMBL/GenBank/DDBJ whole genome shotgun (WGS) entry which is preliminary data.</text>
</comment>
<feature type="transmembrane region" description="Helical" evidence="5">
    <location>
        <begin position="176"/>
        <end position="196"/>
    </location>
</feature>
<dbReference type="GO" id="GO:0005886">
    <property type="term" value="C:plasma membrane"/>
    <property type="evidence" value="ECO:0007669"/>
    <property type="project" value="UniProtKB-SubCell"/>
</dbReference>
<feature type="transmembrane region" description="Helical" evidence="5">
    <location>
        <begin position="12"/>
        <end position="30"/>
    </location>
</feature>
<organism evidence="7 8">
    <name type="scientific">Nonomuraea endophytica</name>
    <dbReference type="NCBI Taxonomy" id="714136"/>
    <lineage>
        <taxon>Bacteria</taxon>
        <taxon>Bacillati</taxon>
        <taxon>Actinomycetota</taxon>
        <taxon>Actinomycetes</taxon>
        <taxon>Streptosporangiales</taxon>
        <taxon>Streptosporangiaceae</taxon>
        <taxon>Nonomuraea</taxon>
    </lineage>
</organism>
<dbReference type="PANTHER" id="PTHR23523:SF2">
    <property type="entry name" value="2-NITROIMIDAZOLE TRANSPORTER"/>
    <property type="match status" value="1"/>
</dbReference>
<feature type="transmembrane region" description="Helical" evidence="5">
    <location>
        <begin position="371"/>
        <end position="391"/>
    </location>
</feature>
<keyword evidence="2 5" id="KW-0812">Transmembrane</keyword>
<feature type="transmembrane region" description="Helical" evidence="5">
    <location>
        <begin position="85"/>
        <end position="103"/>
    </location>
</feature>
<dbReference type="InterPro" id="IPR011701">
    <property type="entry name" value="MFS"/>
</dbReference>
<dbReference type="EMBL" id="JACHIN010000019">
    <property type="protein sequence ID" value="MBB5083812.1"/>
    <property type="molecule type" value="Genomic_DNA"/>
</dbReference>
<evidence type="ECO:0000313" key="7">
    <source>
        <dbReference type="EMBL" id="MBB5083812.1"/>
    </source>
</evidence>
<reference evidence="7 8" key="1">
    <citation type="submission" date="2020-08" db="EMBL/GenBank/DDBJ databases">
        <title>Genomic Encyclopedia of Type Strains, Phase IV (KMG-IV): sequencing the most valuable type-strain genomes for metagenomic binning, comparative biology and taxonomic classification.</title>
        <authorList>
            <person name="Goeker M."/>
        </authorList>
    </citation>
    <scope>NUCLEOTIDE SEQUENCE [LARGE SCALE GENOMIC DNA]</scope>
    <source>
        <strain evidence="7 8">DSM 45385</strain>
    </source>
</reference>
<protein>
    <submittedName>
        <fullName evidence="7">CP family cyanate transporter-like MFS transporter</fullName>
    </submittedName>
</protein>
<dbReference type="PANTHER" id="PTHR23523">
    <property type="match status" value="1"/>
</dbReference>